<dbReference type="PANTHER" id="PTHR33495">
    <property type="entry name" value="ANTI-SIGMA FACTOR ANTAGONIST TM_1081-RELATED-RELATED"/>
    <property type="match status" value="1"/>
</dbReference>
<dbReference type="NCBIfam" id="TIGR00377">
    <property type="entry name" value="ant_ant_sig"/>
    <property type="match status" value="1"/>
</dbReference>
<evidence type="ECO:0000313" key="5">
    <source>
        <dbReference type="Proteomes" id="UP000239209"/>
    </source>
</evidence>
<protein>
    <recommendedName>
        <fullName evidence="2">Anti-sigma factor antagonist</fullName>
    </recommendedName>
</protein>
<evidence type="ECO:0000256" key="2">
    <source>
        <dbReference type="RuleBase" id="RU003749"/>
    </source>
</evidence>
<dbReference type="GO" id="GO:0043856">
    <property type="term" value="F:anti-sigma factor antagonist activity"/>
    <property type="evidence" value="ECO:0007669"/>
    <property type="project" value="InterPro"/>
</dbReference>
<dbReference type="Pfam" id="PF01740">
    <property type="entry name" value="STAS"/>
    <property type="match status" value="1"/>
</dbReference>
<dbReference type="PROSITE" id="PS50801">
    <property type="entry name" value="STAS"/>
    <property type="match status" value="1"/>
</dbReference>
<sequence>MRTPPWAISDHPAEGGVIRLGVRGEVDLATAPDLERAVAGAVARPGAREVLVDLSAVTFLDASGIAALARSHLLAAEAGVRLRVCGARGVVRRVLAIAGLAAWLSPP</sequence>
<evidence type="ECO:0000259" key="3">
    <source>
        <dbReference type="PROSITE" id="PS50801"/>
    </source>
</evidence>
<dbReference type="Gene3D" id="3.30.750.24">
    <property type="entry name" value="STAS domain"/>
    <property type="match status" value="1"/>
</dbReference>
<dbReference type="EMBL" id="PVZG01000002">
    <property type="protein sequence ID" value="PRY32296.1"/>
    <property type="molecule type" value="Genomic_DNA"/>
</dbReference>
<dbReference type="OrthoDB" id="3296279at2"/>
<comment type="similarity">
    <text evidence="1 2">Belongs to the anti-sigma-factor antagonist family.</text>
</comment>
<comment type="caution">
    <text evidence="4">The sequence shown here is derived from an EMBL/GenBank/DDBJ whole genome shotgun (WGS) entry which is preliminary data.</text>
</comment>
<dbReference type="Proteomes" id="UP000239209">
    <property type="component" value="Unassembled WGS sequence"/>
</dbReference>
<evidence type="ECO:0000256" key="1">
    <source>
        <dbReference type="ARBA" id="ARBA00009013"/>
    </source>
</evidence>
<dbReference type="CDD" id="cd07043">
    <property type="entry name" value="STAS_anti-anti-sigma_factors"/>
    <property type="match status" value="1"/>
</dbReference>
<dbReference type="RefSeq" id="WP_106125472.1">
    <property type="nucleotide sequence ID" value="NZ_PVZG01000002.1"/>
</dbReference>
<evidence type="ECO:0000313" key="4">
    <source>
        <dbReference type="EMBL" id="PRY32296.1"/>
    </source>
</evidence>
<gene>
    <name evidence="4" type="ORF">CLV70_102507</name>
</gene>
<keyword evidence="5" id="KW-1185">Reference proteome</keyword>
<proteinExistence type="inferred from homology"/>
<dbReference type="PANTHER" id="PTHR33495:SF2">
    <property type="entry name" value="ANTI-SIGMA FACTOR ANTAGONIST TM_1081-RELATED"/>
    <property type="match status" value="1"/>
</dbReference>
<feature type="domain" description="STAS" evidence="3">
    <location>
        <begin position="16"/>
        <end position="107"/>
    </location>
</feature>
<dbReference type="InterPro" id="IPR002645">
    <property type="entry name" value="STAS_dom"/>
</dbReference>
<dbReference type="InterPro" id="IPR036513">
    <property type="entry name" value="STAS_dom_sf"/>
</dbReference>
<name>A0A2T0SFV8_9ACTN</name>
<organism evidence="4 5">
    <name type="scientific">Pseudosporangium ferrugineum</name>
    <dbReference type="NCBI Taxonomy" id="439699"/>
    <lineage>
        <taxon>Bacteria</taxon>
        <taxon>Bacillati</taxon>
        <taxon>Actinomycetota</taxon>
        <taxon>Actinomycetes</taxon>
        <taxon>Micromonosporales</taxon>
        <taxon>Micromonosporaceae</taxon>
        <taxon>Pseudosporangium</taxon>
    </lineage>
</organism>
<dbReference type="AlphaFoldDB" id="A0A2T0SFV8"/>
<accession>A0A2T0SFV8</accession>
<reference evidence="4 5" key="1">
    <citation type="submission" date="2018-03" db="EMBL/GenBank/DDBJ databases">
        <title>Genomic Encyclopedia of Archaeal and Bacterial Type Strains, Phase II (KMG-II): from individual species to whole genera.</title>
        <authorList>
            <person name="Goeker M."/>
        </authorList>
    </citation>
    <scope>NUCLEOTIDE SEQUENCE [LARGE SCALE GENOMIC DNA]</scope>
    <source>
        <strain evidence="4 5">DSM 45348</strain>
    </source>
</reference>
<dbReference type="SUPFAM" id="SSF52091">
    <property type="entry name" value="SpoIIaa-like"/>
    <property type="match status" value="1"/>
</dbReference>
<dbReference type="InterPro" id="IPR003658">
    <property type="entry name" value="Anti-sigma_ant"/>
</dbReference>